<dbReference type="Gene3D" id="1.20.1440.230">
    <property type="entry name" value="NADH-ubiquinone oxidoreductase 51kDa subunit, iron-sulphur binding domain"/>
    <property type="match status" value="1"/>
</dbReference>
<dbReference type="Pfam" id="PF01512">
    <property type="entry name" value="Complex1_51K"/>
    <property type="match status" value="1"/>
</dbReference>
<dbReference type="GO" id="GO:0010181">
    <property type="term" value="F:FMN binding"/>
    <property type="evidence" value="ECO:0007669"/>
    <property type="project" value="InterPro"/>
</dbReference>
<dbReference type="GO" id="GO:0051539">
    <property type="term" value="F:4 iron, 4 sulfur cluster binding"/>
    <property type="evidence" value="ECO:0007669"/>
    <property type="project" value="UniProtKB-KW"/>
</dbReference>
<dbReference type="Gene3D" id="3.10.20.600">
    <property type="match status" value="1"/>
</dbReference>
<dbReference type="SUPFAM" id="SSF140490">
    <property type="entry name" value="Nqo1C-terminal domain-like"/>
    <property type="match status" value="1"/>
</dbReference>
<dbReference type="PROSITE" id="PS00645">
    <property type="entry name" value="COMPLEX1_51K_2"/>
    <property type="match status" value="1"/>
</dbReference>
<dbReference type="Gene3D" id="6.10.250.1450">
    <property type="match status" value="1"/>
</dbReference>
<gene>
    <name evidence="7" type="ORF">GKE90_08370</name>
</gene>
<sequence length="421" mass="45468">MSKTVCFITRNFGKYDPDSLRGYESIGGFRALRKALTMEGYAIADVLAANGVQGRGGAAYDMGKKWRQARDVPGAHKCVVCNADEGEPGTFKDRELLTHDPFQLLEGMIIAGWAVGADNGYIYLREEYSHLRPRLLSAIAQCEAAGYLGEDILGSGLNYRIHLYSGAGAYVCGEGSALAESIGGHAGRPRMKPPFIKQCGVFHLPTCVNNVESLSLVAPLLLDDEGYYKSQGTPDCPGTKMISVCGNVKRPGVFEVPFGITIREIVYDLAGGMESEDYPLRLVQLGGASGRICSPAQLDTPYTYKGMRQADLTAIGSGAVLVVDERTSVIGFLRMTQEFFSHESCGQCTPCREGNRHISLLLDKVAEGTHTAQDIATLKKFADIMSSASLCGLGETAQSALLSCMKRFPEVFAVKEEVAVR</sequence>
<evidence type="ECO:0000259" key="6">
    <source>
        <dbReference type="SMART" id="SM00928"/>
    </source>
</evidence>
<dbReference type="PANTHER" id="PTHR43578:SF3">
    <property type="entry name" value="NADH-QUINONE OXIDOREDUCTASE SUBUNIT F"/>
    <property type="match status" value="1"/>
</dbReference>
<evidence type="ECO:0000256" key="1">
    <source>
        <dbReference type="ARBA" id="ARBA00007523"/>
    </source>
</evidence>
<dbReference type="InterPro" id="IPR019575">
    <property type="entry name" value="Nuop51_4Fe4S-bd"/>
</dbReference>
<dbReference type="EMBL" id="WKPO01000009">
    <property type="protein sequence ID" value="MSB48709.1"/>
    <property type="molecule type" value="Genomic_DNA"/>
</dbReference>
<accession>A0A6I2RNM3</accession>
<dbReference type="Gene3D" id="3.40.50.11540">
    <property type="entry name" value="NADH-ubiquinone oxidoreductase 51kDa subunit"/>
    <property type="match status" value="1"/>
</dbReference>
<dbReference type="Pfam" id="PF10531">
    <property type="entry name" value="SLBB"/>
    <property type="match status" value="1"/>
</dbReference>
<dbReference type="Pfam" id="PF10589">
    <property type="entry name" value="NADH_4Fe-4S"/>
    <property type="match status" value="1"/>
</dbReference>
<feature type="domain" description="NADH-ubiquinone oxidoreductase 51kDa subunit iron-sulphur binding" evidence="6">
    <location>
        <begin position="330"/>
        <end position="375"/>
    </location>
</feature>
<comment type="similarity">
    <text evidence="1">Belongs to the complex I 51 kDa subunit family.</text>
</comment>
<dbReference type="InterPro" id="IPR019554">
    <property type="entry name" value="Soluble_ligand-bd"/>
</dbReference>
<dbReference type="RefSeq" id="WP_131972080.1">
    <property type="nucleotide sequence ID" value="NZ_CP095094.1"/>
</dbReference>
<comment type="caution">
    <text evidence="7">The sequence shown here is derived from an EMBL/GenBank/DDBJ whole genome shotgun (WGS) entry which is preliminary data.</text>
</comment>
<evidence type="ECO:0000256" key="4">
    <source>
        <dbReference type="ARBA" id="ARBA00023004"/>
    </source>
</evidence>
<protein>
    <submittedName>
        <fullName evidence="7">NADH-quinone oxidoreductase subunit F</fullName>
    </submittedName>
</protein>
<dbReference type="PANTHER" id="PTHR43578">
    <property type="entry name" value="NADH-QUINONE OXIDOREDUCTASE SUBUNIT F"/>
    <property type="match status" value="1"/>
</dbReference>
<organism evidence="7 8">
    <name type="scientific">Flavonifractor plautii</name>
    <name type="common">Fusobacterium plautii</name>
    <dbReference type="NCBI Taxonomy" id="292800"/>
    <lineage>
        <taxon>Bacteria</taxon>
        <taxon>Bacillati</taxon>
        <taxon>Bacillota</taxon>
        <taxon>Clostridia</taxon>
        <taxon>Eubacteriales</taxon>
        <taxon>Oscillospiraceae</taxon>
        <taxon>Flavonifractor</taxon>
    </lineage>
</organism>
<dbReference type="SUPFAM" id="SSF142019">
    <property type="entry name" value="Nqo1 FMN-binding domain-like"/>
    <property type="match status" value="1"/>
</dbReference>
<dbReference type="InterPro" id="IPR037225">
    <property type="entry name" value="Nuo51_FMN-bd_sf"/>
</dbReference>
<dbReference type="InterPro" id="IPR011538">
    <property type="entry name" value="Nuo51_FMN-bd"/>
</dbReference>
<dbReference type="GO" id="GO:0046872">
    <property type="term" value="F:metal ion binding"/>
    <property type="evidence" value="ECO:0007669"/>
    <property type="project" value="UniProtKB-KW"/>
</dbReference>
<keyword evidence="5" id="KW-0411">Iron-sulfur</keyword>
<evidence type="ECO:0000313" key="7">
    <source>
        <dbReference type="EMBL" id="MSB48709.1"/>
    </source>
</evidence>
<keyword evidence="2" id="KW-0004">4Fe-4S</keyword>
<dbReference type="SUPFAM" id="SSF142984">
    <property type="entry name" value="Nqo1 middle domain-like"/>
    <property type="match status" value="1"/>
</dbReference>
<proteinExistence type="inferred from homology"/>
<evidence type="ECO:0000256" key="2">
    <source>
        <dbReference type="ARBA" id="ARBA00022485"/>
    </source>
</evidence>
<evidence type="ECO:0000313" key="8">
    <source>
        <dbReference type="Proteomes" id="UP000429811"/>
    </source>
</evidence>
<name>A0A6I2RNM3_FLAPL</name>
<dbReference type="InterPro" id="IPR001949">
    <property type="entry name" value="NADH-UbQ_OxRdtase_51kDa_CS"/>
</dbReference>
<evidence type="ECO:0000256" key="3">
    <source>
        <dbReference type="ARBA" id="ARBA00022723"/>
    </source>
</evidence>
<reference evidence="7 8" key="1">
    <citation type="journal article" date="2019" name="Nat. Med.">
        <title>A library of human gut bacterial isolates paired with longitudinal multiomics data enables mechanistic microbiome research.</title>
        <authorList>
            <person name="Poyet M."/>
            <person name="Groussin M."/>
            <person name="Gibbons S.M."/>
            <person name="Avila-Pacheco J."/>
            <person name="Jiang X."/>
            <person name="Kearney S.M."/>
            <person name="Perrotta A.R."/>
            <person name="Berdy B."/>
            <person name="Zhao S."/>
            <person name="Lieberman T.D."/>
            <person name="Swanson P.K."/>
            <person name="Smith M."/>
            <person name="Roesemann S."/>
            <person name="Alexander J.E."/>
            <person name="Rich S.A."/>
            <person name="Livny J."/>
            <person name="Vlamakis H."/>
            <person name="Clish C."/>
            <person name="Bullock K."/>
            <person name="Deik A."/>
            <person name="Scott J."/>
            <person name="Pierce K.A."/>
            <person name="Xavier R.J."/>
            <person name="Alm E.J."/>
        </authorList>
    </citation>
    <scope>NUCLEOTIDE SEQUENCE [LARGE SCALE GENOMIC DNA]</scope>
    <source>
        <strain evidence="7 8">BIOML-A5</strain>
    </source>
</reference>
<dbReference type="InterPro" id="IPR037207">
    <property type="entry name" value="Nuop51_4Fe4S-bd_sf"/>
</dbReference>
<dbReference type="Proteomes" id="UP000429811">
    <property type="component" value="Unassembled WGS sequence"/>
</dbReference>
<dbReference type="GO" id="GO:0008137">
    <property type="term" value="F:NADH dehydrogenase (ubiquinone) activity"/>
    <property type="evidence" value="ECO:0007669"/>
    <property type="project" value="InterPro"/>
</dbReference>
<keyword evidence="3" id="KW-0479">Metal-binding</keyword>
<dbReference type="SMART" id="SM00928">
    <property type="entry name" value="NADH_4Fe-4S"/>
    <property type="match status" value="1"/>
</dbReference>
<dbReference type="AlphaFoldDB" id="A0A6I2RNM3"/>
<evidence type="ECO:0000256" key="5">
    <source>
        <dbReference type="ARBA" id="ARBA00023014"/>
    </source>
</evidence>
<keyword evidence="4" id="KW-0408">Iron</keyword>